<dbReference type="RefSeq" id="WP_062768382.1">
    <property type="nucleotide sequence ID" value="NZ_CP121042.1"/>
</dbReference>
<dbReference type="InterPro" id="IPR010985">
    <property type="entry name" value="Ribbon_hlx_hlx"/>
</dbReference>
<protein>
    <recommendedName>
        <fullName evidence="5">Type II toxin-antitoxin system ParD family antitoxin</fullName>
    </recommendedName>
</protein>
<evidence type="ECO:0000256" key="1">
    <source>
        <dbReference type="ARBA" id="ARBA00008580"/>
    </source>
</evidence>
<reference evidence="3 4" key="1">
    <citation type="submission" date="2015-12" db="EMBL/GenBank/DDBJ databases">
        <title>Genome sequence of Tistrella mobilis MCCC 1A02139.</title>
        <authorList>
            <person name="Lu L."/>
            <person name="Lai Q."/>
            <person name="Shao Z."/>
            <person name="Qian P."/>
        </authorList>
    </citation>
    <scope>NUCLEOTIDE SEQUENCE [LARGE SCALE GENOMIC DNA]</scope>
    <source>
        <strain evidence="3 4">MCCC 1A02139</strain>
    </source>
</reference>
<dbReference type="SUPFAM" id="SSF47598">
    <property type="entry name" value="Ribbon-helix-helix"/>
    <property type="match status" value="1"/>
</dbReference>
<evidence type="ECO:0000313" key="4">
    <source>
        <dbReference type="Proteomes" id="UP000075787"/>
    </source>
</evidence>
<dbReference type="InterPro" id="IPR022789">
    <property type="entry name" value="ParD"/>
</dbReference>
<comment type="caution">
    <text evidence="3">The sequence shown here is derived from an EMBL/GenBank/DDBJ whole genome shotgun (WGS) entry which is preliminary data.</text>
</comment>
<dbReference type="AlphaFoldDB" id="A0A161QZP2"/>
<keyword evidence="2" id="KW-1277">Toxin-antitoxin system</keyword>
<accession>A0A161QZP2</accession>
<dbReference type="CDD" id="cd22231">
    <property type="entry name" value="RHH_NikR_HicB-like"/>
    <property type="match status" value="1"/>
</dbReference>
<evidence type="ECO:0000256" key="2">
    <source>
        <dbReference type="ARBA" id="ARBA00022649"/>
    </source>
</evidence>
<organism evidence="3 4">
    <name type="scientific">Tistrella mobilis</name>
    <dbReference type="NCBI Taxonomy" id="171437"/>
    <lineage>
        <taxon>Bacteria</taxon>
        <taxon>Pseudomonadati</taxon>
        <taxon>Pseudomonadota</taxon>
        <taxon>Alphaproteobacteria</taxon>
        <taxon>Geminicoccales</taxon>
        <taxon>Geminicoccaceae</taxon>
        <taxon>Tistrella</taxon>
    </lineage>
</organism>
<proteinExistence type="inferred from homology"/>
<dbReference type="Gene3D" id="6.10.10.120">
    <property type="entry name" value="Antitoxin ParD1-like"/>
    <property type="match status" value="1"/>
</dbReference>
<name>A0A161QZP2_9PROT</name>
<sequence>MASMTVSMPETLREWVQQRIEAGQYASLSDYVRDLIHQDQIRTMAERDAVREKIAAGMASLRAGEGVDGEAFLARLDAELAEMGRQGS</sequence>
<comment type="similarity">
    <text evidence="1">Belongs to the ParD antitoxin family.</text>
</comment>
<evidence type="ECO:0008006" key="5">
    <source>
        <dbReference type="Google" id="ProtNLM"/>
    </source>
</evidence>
<dbReference type="Proteomes" id="UP000075787">
    <property type="component" value="Unassembled WGS sequence"/>
</dbReference>
<dbReference type="GeneID" id="97238873"/>
<evidence type="ECO:0000313" key="3">
    <source>
        <dbReference type="EMBL" id="KYO50349.1"/>
    </source>
</evidence>
<dbReference type="InterPro" id="IPR038296">
    <property type="entry name" value="ParD_sf"/>
</dbReference>
<gene>
    <name evidence="3" type="ORF">AUP44_01535</name>
</gene>
<dbReference type="EMBL" id="LPZR01000201">
    <property type="protein sequence ID" value="KYO50349.1"/>
    <property type="molecule type" value="Genomic_DNA"/>
</dbReference>
<dbReference type="GO" id="GO:0006355">
    <property type="term" value="P:regulation of DNA-templated transcription"/>
    <property type="evidence" value="ECO:0007669"/>
    <property type="project" value="InterPro"/>
</dbReference>
<dbReference type="PANTHER" id="PTHR36582">
    <property type="entry name" value="ANTITOXIN PARD"/>
    <property type="match status" value="1"/>
</dbReference>
<dbReference type="PANTHER" id="PTHR36582:SF2">
    <property type="entry name" value="ANTITOXIN PARD"/>
    <property type="match status" value="1"/>
</dbReference>